<gene>
    <name evidence="10" type="ORF">H8D24_04110</name>
</gene>
<dbReference type="Pfam" id="PF09976">
    <property type="entry name" value="TPR_21"/>
    <property type="match status" value="1"/>
</dbReference>
<dbReference type="GO" id="GO:0044877">
    <property type="term" value="F:protein-containing complex binding"/>
    <property type="evidence" value="ECO:0007669"/>
    <property type="project" value="InterPro"/>
</dbReference>
<dbReference type="PANTHER" id="PTHR38035:SF1">
    <property type="entry name" value="ANCILLARY SECYEG TRANSLOCON SUBUNIT"/>
    <property type="match status" value="1"/>
</dbReference>
<sequence>MEFNTADQEEIEVLKKWWKENGTSTVAGVVIGLALLFGWQGYSGYVDSQGMAASQYFEQMQSALIQKESEQAESFGNQLMDQYPGTIYAANGALGLAALQVERGDGAAARVHFQWVLENSNFESPRQLAQLGMARLYLAEGDVESALKRLSDEEHGIYASHFSEIKGDALSRKGDHVAAQSAYVEAIQLADSTDQRRALLEMKLSEVTQ</sequence>
<dbReference type="PANTHER" id="PTHR38035">
    <property type="entry name" value="UPF0070 PROTEIN YFGM"/>
    <property type="match status" value="1"/>
</dbReference>
<keyword evidence="3" id="KW-0812">Transmembrane</keyword>
<dbReference type="GO" id="GO:0005886">
    <property type="term" value="C:plasma membrane"/>
    <property type="evidence" value="ECO:0007669"/>
    <property type="project" value="UniProtKB-SubCell"/>
</dbReference>
<comment type="similarity">
    <text evidence="7">Belongs to the YfgM family.</text>
</comment>
<dbReference type="InterPro" id="IPR018704">
    <property type="entry name" value="SecYEG/CpoB_TPR"/>
</dbReference>
<evidence type="ECO:0000313" key="11">
    <source>
        <dbReference type="Proteomes" id="UP000654401"/>
    </source>
</evidence>
<evidence type="ECO:0000256" key="7">
    <source>
        <dbReference type="ARBA" id="ARBA00024197"/>
    </source>
</evidence>
<dbReference type="SUPFAM" id="SSF48452">
    <property type="entry name" value="TPR-like"/>
    <property type="match status" value="1"/>
</dbReference>
<accession>A0A8J6PAS3</accession>
<evidence type="ECO:0000313" key="10">
    <source>
        <dbReference type="EMBL" id="MBC8519576.1"/>
    </source>
</evidence>
<comment type="caution">
    <text evidence="10">The sequence shown here is derived from an EMBL/GenBank/DDBJ whole genome shotgun (WGS) entry which is preliminary data.</text>
</comment>
<keyword evidence="6" id="KW-0143">Chaperone</keyword>
<evidence type="ECO:0000256" key="5">
    <source>
        <dbReference type="ARBA" id="ARBA00023136"/>
    </source>
</evidence>
<evidence type="ECO:0000256" key="4">
    <source>
        <dbReference type="ARBA" id="ARBA00022989"/>
    </source>
</evidence>
<evidence type="ECO:0000256" key="6">
    <source>
        <dbReference type="ARBA" id="ARBA00023186"/>
    </source>
</evidence>
<keyword evidence="2" id="KW-1003">Cell membrane</keyword>
<dbReference type="PIRSF" id="PIRSF006170">
    <property type="entry name" value="YfgM"/>
    <property type="match status" value="1"/>
</dbReference>
<feature type="domain" description="Ancillary SecYEG translocon subunit/Cell division coordinator CpoB TPR" evidence="9">
    <location>
        <begin position="15"/>
        <end position="208"/>
    </location>
</feature>
<organism evidence="10 11">
    <name type="scientific">Candidatus Thiopontia autotrophica</name>
    <dbReference type="NCBI Taxonomy" id="2841688"/>
    <lineage>
        <taxon>Bacteria</taxon>
        <taxon>Pseudomonadati</taxon>
        <taxon>Pseudomonadota</taxon>
        <taxon>Gammaproteobacteria</taxon>
        <taxon>Candidatus Thiopontia</taxon>
    </lineage>
</organism>
<evidence type="ECO:0000256" key="8">
    <source>
        <dbReference type="ARBA" id="ARBA00024235"/>
    </source>
</evidence>
<dbReference type="AlphaFoldDB" id="A0A8J6PAS3"/>
<proteinExistence type="inferred from homology"/>
<comment type="subcellular location">
    <subcellularLocation>
        <location evidence="1">Cell membrane</location>
        <topology evidence="1">Single-pass type II membrane protein</topology>
    </subcellularLocation>
</comment>
<dbReference type="Proteomes" id="UP000654401">
    <property type="component" value="Unassembled WGS sequence"/>
</dbReference>
<keyword evidence="4" id="KW-1133">Transmembrane helix</keyword>
<evidence type="ECO:0000256" key="1">
    <source>
        <dbReference type="ARBA" id="ARBA00004401"/>
    </source>
</evidence>
<dbReference type="EMBL" id="JACNFK010000024">
    <property type="protein sequence ID" value="MBC8519576.1"/>
    <property type="molecule type" value="Genomic_DNA"/>
</dbReference>
<protein>
    <recommendedName>
        <fullName evidence="8">Ancillary SecYEG translocon subunit</fullName>
    </recommendedName>
</protein>
<keyword evidence="5" id="KW-0472">Membrane</keyword>
<dbReference type="InterPro" id="IPR026039">
    <property type="entry name" value="YfgM"/>
</dbReference>
<evidence type="ECO:0000256" key="3">
    <source>
        <dbReference type="ARBA" id="ARBA00022692"/>
    </source>
</evidence>
<evidence type="ECO:0000256" key="2">
    <source>
        <dbReference type="ARBA" id="ARBA00022475"/>
    </source>
</evidence>
<evidence type="ECO:0000259" key="9">
    <source>
        <dbReference type="Pfam" id="PF09976"/>
    </source>
</evidence>
<dbReference type="Gene3D" id="1.25.40.10">
    <property type="entry name" value="Tetratricopeptide repeat domain"/>
    <property type="match status" value="1"/>
</dbReference>
<name>A0A8J6PAS3_9GAMM</name>
<dbReference type="InterPro" id="IPR011990">
    <property type="entry name" value="TPR-like_helical_dom_sf"/>
</dbReference>
<reference evidence="10 11" key="1">
    <citation type="submission" date="2020-08" db="EMBL/GenBank/DDBJ databases">
        <title>Bridging the membrane lipid divide: bacteria of the FCB group superphylum have the potential to synthesize archaeal ether lipids.</title>
        <authorList>
            <person name="Villanueva L."/>
            <person name="Von Meijenfeldt F.A.B."/>
            <person name="Westbye A.B."/>
            <person name="Yadav S."/>
            <person name="Hopmans E.C."/>
            <person name="Dutilh B.E."/>
            <person name="Sinninghe Damste J.S."/>
        </authorList>
    </citation>
    <scope>NUCLEOTIDE SEQUENCE [LARGE SCALE GENOMIC DNA]</scope>
    <source>
        <strain evidence="10">NIOZ-UU100</strain>
    </source>
</reference>